<evidence type="ECO:0000259" key="1">
    <source>
        <dbReference type="Pfam" id="PF03358"/>
    </source>
</evidence>
<dbReference type="PANTHER" id="PTHR30543">
    <property type="entry name" value="CHROMATE REDUCTASE"/>
    <property type="match status" value="1"/>
</dbReference>
<sequence>MKIGIIIGTIREGRVGASVGKWVYDFAANRNDEGVTYELVDLKDYSLPLLGVAPTEQQGAAIGAWSAKMASFDGYVFVTGEYNRSIPGAFKNALDFLKPELANKPVGYVGYGGLGGTFAIAALRVSNAQQQLAGVRTMVNFSLMADFENFTVFKPQPYHAMNMNGMLDELLVWAKAFKTIR</sequence>
<keyword evidence="2" id="KW-0560">Oxidoreductase</keyword>
<dbReference type="SUPFAM" id="SSF52218">
    <property type="entry name" value="Flavoproteins"/>
    <property type="match status" value="1"/>
</dbReference>
<dbReference type="EC" id="1.7.1.6" evidence="2"/>
<protein>
    <submittedName>
        <fullName evidence="2">NADPH azoreductase</fullName>
        <ecNumber evidence="2">1.7.1.6</ecNumber>
    </submittedName>
</protein>
<proteinExistence type="predicted"/>
<dbReference type="Pfam" id="PF03358">
    <property type="entry name" value="FMN_red"/>
    <property type="match status" value="1"/>
</dbReference>
<name>A0A449BID6_9MOLU</name>
<feature type="domain" description="NADPH-dependent FMN reductase-like" evidence="1">
    <location>
        <begin position="1"/>
        <end position="125"/>
    </location>
</feature>
<dbReference type="GO" id="GO:0005829">
    <property type="term" value="C:cytosol"/>
    <property type="evidence" value="ECO:0007669"/>
    <property type="project" value="TreeGrafter"/>
</dbReference>
<gene>
    <name evidence="2" type="primary">azr</name>
    <name evidence="2" type="ORF">NCTC10172_00103</name>
</gene>
<dbReference type="KEGG" id="ahk:NCTC10172_00103"/>
<keyword evidence="3" id="KW-1185">Reference proteome</keyword>
<dbReference type="PANTHER" id="PTHR30543:SF21">
    <property type="entry name" value="NAD(P)H-DEPENDENT FMN REDUCTASE LOT6"/>
    <property type="match status" value="1"/>
</dbReference>
<dbReference type="InterPro" id="IPR005025">
    <property type="entry name" value="FMN_Rdtase-like_dom"/>
</dbReference>
<dbReference type="AlphaFoldDB" id="A0A449BID6"/>
<dbReference type="EMBL" id="LR215050">
    <property type="protein sequence ID" value="VEU82097.1"/>
    <property type="molecule type" value="Genomic_DNA"/>
</dbReference>
<dbReference type="GO" id="GO:0050446">
    <property type="term" value="F:azobenzene reductase (NADP+) activity"/>
    <property type="evidence" value="ECO:0007669"/>
    <property type="project" value="UniProtKB-EC"/>
</dbReference>
<evidence type="ECO:0000313" key="2">
    <source>
        <dbReference type="EMBL" id="VEU82097.1"/>
    </source>
</evidence>
<accession>A0A449BID6</accession>
<dbReference type="STRING" id="1408416.GCA_000702765_00658"/>
<dbReference type="GO" id="GO:0010181">
    <property type="term" value="F:FMN binding"/>
    <property type="evidence" value="ECO:0007669"/>
    <property type="project" value="TreeGrafter"/>
</dbReference>
<evidence type="ECO:0000313" key="3">
    <source>
        <dbReference type="Proteomes" id="UP000290909"/>
    </source>
</evidence>
<dbReference type="Gene3D" id="3.40.50.360">
    <property type="match status" value="1"/>
</dbReference>
<organism evidence="2 3">
    <name type="scientific">Acholeplasma hippikon</name>
    <dbReference type="NCBI Taxonomy" id="264636"/>
    <lineage>
        <taxon>Bacteria</taxon>
        <taxon>Bacillati</taxon>
        <taxon>Mycoplasmatota</taxon>
        <taxon>Mollicutes</taxon>
        <taxon>Acholeplasmatales</taxon>
        <taxon>Acholeplasmataceae</taxon>
        <taxon>Acholeplasma</taxon>
    </lineage>
</organism>
<reference evidence="2 3" key="1">
    <citation type="submission" date="2019-01" db="EMBL/GenBank/DDBJ databases">
        <authorList>
            <consortium name="Pathogen Informatics"/>
        </authorList>
    </citation>
    <scope>NUCLEOTIDE SEQUENCE [LARGE SCALE GENOMIC DNA]</scope>
    <source>
        <strain evidence="2 3">NCTC10172</strain>
    </source>
</reference>
<dbReference type="InterPro" id="IPR029039">
    <property type="entry name" value="Flavoprotein-like_sf"/>
</dbReference>
<dbReference type="InterPro" id="IPR050712">
    <property type="entry name" value="NAD(P)H-dep_reductase"/>
</dbReference>
<dbReference type="Proteomes" id="UP000290909">
    <property type="component" value="Chromosome"/>
</dbReference>
<dbReference type="RefSeq" id="WP_084145146.1">
    <property type="nucleotide sequence ID" value="NZ_LR215050.1"/>
</dbReference>